<evidence type="ECO:0000256" key="2">
    <source>
        <dbReference type="ARBA" id="ARBA00023125"/>
    </source>
</evidence>
<keyword evidence="2 5" id="KW-0238">DNA-binding</keyword>
<evidence type="ECO:0000256" key="1">
    <source>
        <dbReference type="ARBA" id="ARBA00023015"/>
    </source>
</evidence>
<dbReference type="PROSITE" id="PS00519">
    <property type="entry name" value="HTH_ASNC_1"/>
    <property type="match status" value="1"/>
</dbReference>
<dbReference type="SUPFAM" id="SSF46785">
    <property type="entry name" value="Winged helix' DNA-binding domain"/>
    <property type="match status" value="1"/>
</dbReference>
<evidence type="ECO:0000259" key="4">
    <source>
        <dbReference type="PROSITE" id="PS50956"/>
    </source>
</evidence>
<evidence type="ECO:0000256" key="3">
    <source>
        <dbReference type="ARBA" id="ARBA00023163"/>
    </source>
</evidence>
<dbReference type="Gene3D" id="3.30.70.920">
    <property type="match status" value="1"/>
</dbReference>
<reference evidence="5 6" key="1">
    <citation type="submission" date="2023-07" db="EMBL/GenBank/DDBJ databases">
        <title>Sorghum-associated microbial communities from plants grown in Nebraska, USA.</title>
        <authorList>
            <person name="Schachtman D."/>
        </authorList>
    </citation>
    <scope>NUCLEOTIDE SEQUENCE [LARGE SCALE GENOMIC DNA]</scope>
    <source>
        <strain evidence="5 6">DS1709</strain>
    </source>
</reference>
<dbReference type="InterPro" id="IPR019888">
    <property type="entry name" value="Tscrpt_reg_AsnC-like"/>
</dbReference>
<sequence>MAAENYSLDEKDLSILRILQKDAKLSVRDVAAKINLSSTPTHERIKRMEKLGVIKEYTAVVDRKKVNKGMMVVCMIALNVHNKKTAGRFIEEVGKLKEVVEFYNISGDFDFMLKILAPNMDEFHEFFVNKLSEIEGIGQTKSIFVMNSIKESSQIL</sequence>
<dbReference type="PANTHER" id="PTHR30154:SF34">
    <property type="entry name" value="TRANSCRIPTIONAL REGULATOR AZLB"/>
    <property type="match status" value="1"/>
</dbReference>
<organism evidence="5 6">
    <name type="scientific">Chryseobacterium geocarposphaerae</name>
    <dbReference type="NCBI Taxonomy" id="1416776"/>
    <lineage>
        <taxon>Bacteria</taxon>
        <taxon>Pseudomonadati</taxon>
        <taxon>Bacteroidota</taxon>
        <taxon>Flavobacteriia</taxon>
        <taxon>Flavobacteriales</taxon>
        <taxon>Weeksellaceae</taxon>
        <taxon>Chryseobacterium group</taxon>
        <taxon>Chryseobacterium</taxon>
    </lineage>
</organism>
<dbReference type="GO" id="GO:0003677">
    <property type="term" value="F:DNA binding"/>
    <property type="evidence" value="ECO:0007669"/>
    <property type="project" value="UniProtKB-KW"/>
</dbReference>
<dbReference type="Pfam" id="PF01037">
    <property type="entry name" value="AsnC_trans_reg"/>
    <property type="match status" value="1"/>
</dbReference>
<dbReference type="RefSeq" id="WP_062161788.1">
    <property type="nucleotide sequence ID" value="NZ_JAVDQS010000002.1"/>
</dbReference>
<dbReference type="InterPro" id="IPR000485">
    <property type="entry name" value="AsnC-type_HTH_dom"/>
</dbReference>
<gene>
    <name evidence="5" type="ORF">J2781_000899</name>
</gene>
<feature type="domain" description="HTH asnC-type" evidence="4">
    <location>
        <begin position="8"/>
        <end position="69"/>
    </location>
</feature>
<dbReference type="SUPFAM" id="SSF54909">
    <property type="entry name" value="Dimeric alpha+beta barrel"/>
    <property type="match status" value="1"/>
</dbReference>
<dbReference type="InterPro" id="IPR019885">
    <property type="entry name" value="Tscrpt_reg_HTH_AsnC-type_CS"/>
</dbReference>
<dbReference type="InterPro" id="IPR011008">
    <property type="entry name" value="Dimeric_a/b-barrel"/>
</dbReference>
<dbReference type="Proteomes" id="UP001184853">
    <property type="component" value="Unassembled WGS sequence"/>
</dbReference>
<dbReference type="PANTHER" id="PTHR30154">
    <property type="entry name" value="LEUCINE-RESPONSIVE REGULATORY PROTEIN"/>
    <property type="match status" value="1"/>
</dbReference>
<dbReference type="CDD" id="cd00090">
    <property type="entry name" value="HTH_ARSR"/>
    <property type="match status" value="1"/>
</dbReference>
<proteinExistence type="predicted"/>
<dbReference type="InterPro" id="IPR019887">
    <property type="entry name" value="Tscrpt_reg_AsnC/Lrp_C"/>
</dbReference>
<dbReference type="EMBL" id="JAVDQS010000002">
    <property type="protein sequence ID" value="MDR6403984.1"/>
    <property type="molecule type" value="Genomic_DNA"/>
</dbReference>
<keyword evidence="1" id="KW-0805">Transcription regulation</keyword>
<dbReference type="SMART" id="SM00344">
    <property type="entry name" value="HTH_ASNC"/>
    <property type="match status" value="1"/>
</dbReference>
<dbReference type="InterPro" id="IPR011991">
    <property type="entry name" value="ArsR-like_HTH"/>
</dbReference>
<keyword evidence="6" id="KW-1185">Reference proteome</keyword>
<dbReference type="Gene3D" id="1.10.10.10">
    <property type="entry name" value="Winged helix-like DNA-binding domain superfamily/Winged helix DNA-binding domain"/>
    <property type="match status" value="1"/>
</dbReference>
<accession>A0ABU1LB90</accession>
<comment type="caution">
    <text evidence="5">The sequence shown here is derived from an EMBL/GenBank/DDBJ whole genome shotgun (WGS) entry which is preliminary data.</text>
</comment>
<dbReference type="InterPro" id="IPR036388">
    <property type="entry name" value="WH-like_DNA-bd_sf"/>
</dbReference>
<evidence type="ECO:0000313" key="5">
    <source>
        <dbReference type="EMBL" id="MDR6403984.1"/>
    </source>
</evidence>
<evidence type="ECO:0000313" key="6">
    <source>
        <dbReference type="Proteomes" id="UP001184853"/>
    </source>
</evidence>
<dbReference type="PROSITE" id="PS50956">
    <property type="entry name" value="HTH_ASNC_2"/>
    <property type="match status" value="1"/>
</dbReference>
<name>A0ABU1LB90_9FLAO</name>
<keyword evidence="3" id="KW-0804">Transcription</keyword>
<protein>
    <submittedName>
        <fullName evidence="5">DNA-binding Lrp family transcriptional regulator</fullName>
    </submittedName>
</protein>
<dbReference type="InterPro" id="IPR036390">
    <property type="entry name" value="WH_DNA-bd_sf"/>
</dbReference>
<dbReference type="Pfam" id="PF13412">
    <property type="entry name" value="HTH_24"/>
    <property type="match status" value="1"/>
</dbReference>
<dbReference type="PRINTS" id="PR00033">
    <property type="entry name" value="HTHASNC"/>
</dbReference>